<dbReference type="EMBL" id="BJLD01000002">
    <property type="protein sequence ID" value="GEA43814.1"/>
    <property type="molecule type" value="Genomic_DNA"/>
</dbReference>
<accession>A0ABC9ZNQ6</accession>
<dbReference type="AlphaFoldDB" id="A0ABC9ZNQ6"/>
<feature type="transmembrane region" description="Helical" evidence="2">
    <location>
        <begin position="33"/>
        <end position="55"/>
    </location>
</feature>
<protein>
    <recommendedName>
        <fullName evidence="5">Secreted protein</fullName>
    </recommendedName>
</protein>
<keyword evidence="2" id="KW-0472">Membrane</keyword>
<dbReference type="Proteomes" id="UP000315234">
    <property type="component" value="Unassembled WGS sequence"/>
</dbReference>
<keyword evidence="2" id="KW-1133">Transmembrane helix</keyword>
<proteinExistence type="predicted"/>
<feature type="region of interest" description="Disordered" evidence="1">
    <location>
        <begin position="1"/>
        <end position="23"/>
    </location>
</feature>
<feature type="transmembrane region" description="Helical" evidence="2">
    <location>
        <begin position="98"/>
        <end position="115"/>
    </location>
</feature>
<dbReference type="RefSeq" id="WP_005531541.1">
    <property type="nucleotide sequence ID" value="NZ_BJLD01000002.1"/>
</dbReference>
<sequence>MSHKHSPIEGTAGNNRPAGEPAKDNAEGVTIPLAWRVGGAFSALAFVLVLLGVLAIVNDGFGAPFEWTWNVVFIVFAAILVGAFSTVRKDQKGSRTQLIALVMALIAIVAGRFMPTEPLMVTGQPLVFTYFVGALLCAFIIRRTAMTKVPPQQ</sequence>
<evidence type="ECO:0000313" key="3">
    <source>
        <dbReference type="EMBL" id="GEA43814.1"/>
    </source>
</evidence>
<gene>
    <name evidence="3" type="ORF">Cst04h_19840</name>
</gene>
<comment type="caution">
    <text evidence="3">The sequence shown here is derived from an EMBL/GenBank/DDBJ whole genome shotgun (WGS) entry which is preliminary data.</text>
</comment>
<evidence type="ECO:0008006" key="5">
    <source>
        <dbReference type="Google" id="ProtNLM"/>
    </source>
</evidence>
<evidence type="ECO:0000313" key="4">
    <source>
        <dbReference type="Proteomes" id="UP000315234"/>
    </source>
</evidence>
<evidence type="ECO:0000256" key="2">
    <source>
        <dbReference type="SAM" id="Phobius"/>
    </source>
</evidence>
<organism evidence="3 4">
    <name type="scientific">Corynebacterium striatum</name>
    <dbReference type="NCBI Taxonomy" id="43770"/>
    <lineage>
        <taxon>Bacteria</taxon>
        <taxon>Bacillati</taxon>
        <taxon>Actinomycetota</taxon>
        <taxon>Actinomycetes</taxon>
        <taxon>Mycobacteriales</taxon>
        <taxon>Corynebacteriaceae</taxon>
        <taxon>Corynebacterium</taxon>
    </lineage>
</organism>
<feature type="transmembrane region" description="Helical" evidence="2">
    <location>
        <begin position="121"/>
        <end position="141"/>
    </location>
</feature>
<reference evidence="3 4" key="1">
    <citation type="submission" date="2019-06" db="EMBL/GenBank/DDBJ databases">
        <title>Draft genome sequence of Corynebacterium striatum NBRC 15291.</title>
        <authorList>
            <person name="Miura T."/>
            <person name="Furukawa M."/>
            <person name="Shimamura M."/>
            <person name="Ohyama Y."/>
            <person name="Yamazoe A."/>
            <person name="Kawasaki H."/>
        </authorList>
    </citation>
    <scope>NUCLEOTIDE SEQUENCE [LARGE SCALE GENOMIC DNA]</scope>
    <source>
        <strain evidence="3 4">NBRC 15291</strain>
    </source>
</reference>
<feature type="transmembrane region" description="Helical" evidence="2">
    <location>
        <begin position="67"/>
        <end position="86"/>
    </location>
</feature>
<name>A0ABC9ZNQ6_CORST</name>
<keyword evidence="2" id="KW-0812">Transmembrane</keyword>
<evidence type="ECO:0000256" key="1">
    <source>
        <dbReference type="SAM" id="MobiDB-lite"/>
    </source>
</evidence>